<evidence type="ECO:0000313" key="4">
    <source>
        <dbReference type="Proteomes" id="UP000887013"/>
    </source>
</evidence>
<gene>
    <name evidence="3" type="ORF">NPIL_467251</name>
</gene>
<dbReference type="EMBL" id="BMAW01089732">
    <property type="protein sequence ID" value="GFS41307.1"/>
    <property type="molecule type" value="Genomic_DNA"/>
</dbReference>
<dbReference type="AlphaFoldDB" id="A0A8X6IDC2"/>
<keyword evidence="4" id="KW-1185">Reference proteome</keyword>
<sequence length="35" mass="3926">MEVTDKTNADVKGGTLIQYEGKLRLLEIAQVPKEH</sequence>
<comment type="caution">
    <text evidence="3">The sequence shown here is derived from an EMBL/GenBank/DDBJ whole genome shotgun (WGS) entry which is preliminary data.</text>
</comment>
<dbReference type="InterPro" id="IPR002618">
    <property type="entry name" value="UDPGP_fam"/>
</dbReference>
<evidence type="ECO:0000256" key="1">
    <source>
        <dbReference type="ARBA" id="ARBA00022679"/>
    </source>
</evidence>
<dbReference type="Gene3D" id="3.90.550.10">
    <property type="entry name" value="Spore Coat Polysaccharide Biosynthesis Protein SpsA, Chain A"/>
    <property type="match status" value="1"/>
</dbReference>
<dbReference type="GO" id="GO:0070569">
    <property type="term" value="F:uridylyltransferase activity"/>
    <property type="evidence" value="ECO:0007669"/>
    <property type="project" value="InterPro"/>
</dbReference>
<keyword evidence="1" id="KW-0808">Transferase</keyword>
<keyword evidence="2" id="KW-0548">Nucleotidyltransferase</keyword>
<organism evidence="3 4">
    <name type="scientific">Nephila pilipes</name>
    <name type="common">Giant wood spider</name>
    <name type="synonym">Nephila maculata</name>
    <dbReference type="NCBI Taxonomy" id="299642"/>
    <lineage>
        <taxon>Eukaryota</taxon>
        <taxon>Metazoa</taxon>
        <taxon>Ecdysozoa</taxon>
        <taxon>Arthropoda</taxon>
        <taxon>Chelicerata</taxon>
        <taxon>Arachnida</taxon>
        <taxon>Araneae</taxon>
        <taxon>Araneomorphae</taxon>
        <taxon>Entelegynae</taxon>
        <taxon>Araneoidea</taxon>
        <taxon>Nephilidae</taxon>
        <taxon>Nephila</taxon>
    </lineage>
</organism>
<dbReference type="Pfam" id="PF01704">
    <property type="entry name" value="UDPGP"/>
    <property type="match status" value="1"/>
</dbReference>
<evidence type="ECO:0000313" key="3">
    <source>
        <dbReference type="EMBL" id="GFS41307.1"/>
    </source>
</evidence>
<reference evidence="3" key="1">
    <citation type="submission" date="2020-08" db="EMBL/GenBank/DDBJ databases">
        <title>Multicomponent nature underlies the extraordinary mechanical properties of spider dragline silk.</title>
        <authorList>
            <person name="Kono N."/>
            <person name="Nakamura H."/>
            <person name="Mori M."/>
            <person name="Yoshida Y."/>
            <person name="Ohtoshi R."/>
            <person name="Malay A.D."/>
            <person name="Moran D.A.P."/>
            <person name="Tomita M."/>
            <person name="Numata K."/>
            <person name="Arakawa K."/>
        </authorList>
    </citation>
    <scope>NUCLEOTIDE SEQUENCE</scope>
</reference>
<protein>
    <submittedName>
        <fullName evidence="3">Uncharacterized protein</fullName>
    </submittedName>
</protein>
<dbReference type="SUPFAM" id="SSF53448">
    <property type="entry name" value="Nucleotide-diphospho-sugar transferases"/>
    <property type="match status" value="1"/>
</dbReference>
<evidence type="ECO:0000256" key="2">
    <source>
        <dbReference type="ARBA" id="ARBA00022695"/>
    </source>
</evidence>
<name>A0A8X6IDC2_NEPPI</name>
<dbReference type="Proteomes" id="UP000887013">
    <property type="component" value="Unassembled WGS sequence"/>
</dbReference>
<accession>A0A8X6IDC2</accession>
<dbReference type="InterPro" id="IPR029044">
    <property type="entry name" value="Nucleotide-diphossugar_trans"/>
</dbReference>
<feature type="non-terminal residue" evidence="3">
    <location>
        <position position="1"/>
    </location>
</feature>
<proteinExistence type="predicted"/>
<dbReference type="OrthoDB" id="932129at2759"/>